<evidence type="ECO:0000313" key="2">
    <source>
        <dbReference type="Proteomes" id="UP000267623"/>
    </source>
</evidence>
<evidence type="ECO:0000313" key="1">
    <source>
        <dbReference type="EMBL" id="ROI15041.1"/>
    </source>
</evidence>
<dbReference type="EMBL" id="RJTU01000004">
    <property type="protein sequence ID" value="ROI15041.1"/>
    <property type="molecule type" value="Genomic_DNA"/>
</dbReference>
<protein>
    <submittedName>
        <fullName evidence="1">Uncharacterized protein</fullName>
    </submittedName>
</protein>
<dbReference type="InterPro" id="IPR041055">
    <property type="entry name" value="Kinase-PolyVal"/>
</dbReference>
<proteinExistence type="predicted"/>
<gene>
    <name evidence="1" type="ORF">EGH73_00135</name>
</gene>
<sequence>MKNELQNIITGNGQIGDKNLIKTIQDVLRRNEKSIQISSQNKLVKSEEEIFLKNIIEAEDLTYKEEISESNYISEGAEQKVYRLDHKYIIKLNDTIFYASWKDYFNSLLIHNYFFNSTKYELLGFKIINKKIFAVVKQRFVKADETVDLEQVKSFLEFNNFRNVRNNDYQNDELGLIFEDLHDENVLINNGILYFIDTIFYLTDNFYK</sequence>
<name>A0A3N0XE05_9FLAO</name>
<dbReference type="Proteomes" id="UP000267623">
    <property type="component" value="Unassembled WGS sequence"/>
</dbReference>
<dbReference type="AlphaFoldDB" id="A0A3N0XE05"/>
<reference evidence="2" key="1">
    <citation type="submission" date="2018-11" db="EMBL/GenBank/DDBJ databases">
        <title>Proposal to divide the Flavobacteriaceae and reorganize its genera based on Amino Acid Identity values calculated from whole genome sequences.</title>
        <authorList>
            <person name="Nicholson A.C."/>
            <person name="Gulvik C.A."/>
            <person name="Whitney A.M."/>
            <person name="Humrighouse B.W."/>
            <person name="Bell M."/>
            <person name="Holmes B."/>
            <person name="Steigerwalt A."/>
            <person name="Villarma A."/>
            <person name="Sheth M."/>
            <person name="Batra D."/>
            <person name="Pryor J."/>
            <person name="Bernardet J.-F."/>
            <person name="Hugo C."/>
            <person name="Kampfer P."/>
            <person name="Newman J."/>
            <person name="Mcquiston J."/>
        </authorList>
    </citation>
    <scope>NUCLEOTIDE SEQUENCE [LARGE SCALE GENOMIC DNA]</scope>
    <source>
        <strain evidence="2">DSM 22165</strain>
    </source>
</reference>
<organism evidence="1 2">
    <name type="scientific">Epilithonimonas hominis</name>
    <dbReference type="NCBI Taxonomy" id="420404"/>
    <lineage>
        <taxon>Bacteria</taxon>
        <taxon>Pseudomonadati</taxon>
        <taxon>Bacteroidota</taxon>
        <taxon>Flavobacteriia</taxon>
        <taxon>Flavobacteriales</taxon>
        <taxon>Weeksellaceae</taxon>
        <taxon>Chryseobacterium group</taxon>
        <taxon>Epilithonimonas</taxon>
    </lineage>
</organism>
<accession>A0A3N0XE05</accession>
<comment type="caution">
    <text evidence="1">The sequence shown here is derived from an EMBL/GenBank/DDBJ whole genome shotgun (WGS) entry which is preliminary data.</text>
</comment>
<dbReference type="Pfam" id="PF18762">
    <property type="entry name" value="Kinase-PolyVal"/>
    <property type="match status" value="1"/>
</dbReference>